<organism evidence="1 2">
    <name type="scientific">Leucobacter weissii</name>
    <dbReference type="NCBI Taxonomy" id="1983706"/>
    <lineage>
        <taxon>Bacteria</taxon>
        <taxon>Bacillati</taxon>
        <taxon>Actinomycetota</taxon>
        <taxon>Actinomycetes</taxon>
        <taxon>Micrococcales</taxon>
        <taxon>Microbacteriaceae</taxon>
        <taxon>Leucobacter</taxon>
    </lineage>
</organism>
<gene>
    <name evidence="1" type="ORF">J4H92_08365</name>
</gene>
<dbReference type="EMBL" id="JAGDYM010000009">
    <property type="protein sequence ID" value="MBO1901960.1"/>
    <property type="molecule type" value="Genomic_DNA"/>
</dbReference>
<dbReference type="RefSeq" id="WP_208097719.1">
    <property type="nucleotide sequence ID" value="NZ_JAGDYM010000009.1"/>
</dbReference>
<comment type="caution">
    <text evidence="1">The sequence shown here is derived from an EMBL/GenBank/DDBJ whole genome shotgun (WGS) entry which is preliminary data.</text>
</comment>
<evidence type="ECO:0008006" key="3">
    <source>
        <dbReference type="Google" id="ProtNLM"/>
    </source>
</evidence>
<evidence type="ECO:0000313" key="2">
    <source>
        <dbReference type="Proteomes" id="UP000664382"/>
    </source>
</evidence>
<reference evidence="1" key="1">
    <citation type="submission" date="2021-03" db="EMBL/GenBank/DDBJ databases">
        <title>Leucobacter chromiisoli sp. nov., isolated from chromium-containing soil of chemical plant.</title>
        <authorList>
            <person name="Xu Z."/>
        </authorList>
    </citation>
    <scope>NUCLEOTIDE SEQUENCE</scope>
    <source>
        <strain evidence="1">S27</strain>
    </source>
</reference>
<dbReference type="Proteomes" id="UP000664382">
    <property type="component" value="Unassembled WGS sequence"/>
</dbReference>
<sequence length="198" mass="21804">MPTPLPPAPPRLDLWPVALRSAERLRGTLVPCGPGLRGVGWPETPSVRAAALAEWLGDDCVAVRLTAAWIWGAARAPGRPLRVTTRERRRSARISTDWLRIHAMRCPDSETLGLCGFRVTTPLRTVLDLLHAQESFDLPERVACRLLLTTIEGGSATVAHSLARRTRPHLRRARERFAGLLGVTEDRPGGAPHAPFMR</sequence>
<accession>A0A939SC02</accession>
<evidence type="ECO:0000313" key="1">
    <source>
        <dbReference type="EMBL" id="MBO1901960.1"/>
    </source>
</evidence>
<keyword evidence="2" id="KW-1185">Reference proteome</keyword>
<name>A0A939SC02_9MICO</name>
<dbReference type="AlphaFoldDB" id="A0A939SC02"/>
<protein>
    <recommendedName>
        <fullName evidence="3">AbiEi antitoxin C-terminal domain-containing protein</fullName>
    </recommendedName>
</protein>
<proteinExistence type="predicted"/>